<feature type="signal peptide" evidence="1">
    <location>
        <begin position="1"/>
        <end position="36"/>
    </location>
</feature>
<keyword evidence="1" id="KW-0732">Signal</keyword>
<name>A0AAW4Y2H5_9BURK</name>
<evidence type="ECO:0000313" key="2">
    <source>
        <dbReference type="EMBL" id="MCD2167837.1"/>
    </source>
</evidence>
<reference evidence="2 3" key="1">
    <citation type="submission" date="2021-11" db="EMBL/GenBank/DDBJ databases">
        <title>Genome sequence.</title>
        <authorList>
            <person name="Sun Q."/>
        </authorList>
    </citation>
    <scope>NUCLEOTIDE SEQUENCE [LARGE SCALE GENOMIC DNA]</scope>
    <source>
        <strain evidence="2 3">KCTC 12005</strain>
    </source>
</reference>
<protein>
    <recommendedName>
        <fullName evidence="4">Phospholipid:lipid A palmitoyltransferase</fullName>
    </recommendedName>
</protein>
<dbReference type="EMBL" id="JAJNCT010000034">
    <property type="protein sequence ID" value="MCD2167837.1"/>
    <property type="molecule type" value="Genomic_DNA"/>
</dbReference>
<evidence type="ECO:0000256" key="1">
    <source>
        <dbReference type="SAM" id="SignalP"/>
    </source>
</evidence>
<feature type="chain" id="PRO_5043958121" description="Phospholipid:lipid A palmitoyltransferase" evidence="1">
    <location>
        <begin position="37"/>
        <end position="194"/>
    </location>
</feature>
<proteinExistence type="predicted"/>
<dbReference type="AlphaFoldDB" id="A0AAW4Y2H5"/>
<accession>A0AAW4Y2H5</accession>
<gene>
    <name evidence="2" type="ORF">LPW39_22190</name>
</gene>
<organism evidence="2 3">
    <name type="scientific">Comamonas koreensis</name>
    <dbReference type="NCBI Taxonomy" id="160825"/>
    <lineage>
        <taxon>Bacteria</taxon>
        <taxon>Pseudomonadati</taxon>
        <taxon>Pseudomonadota</taxon>
        <taxon>Betaproteobacteria</taxon>
        <taxon>Burkholderiales</taxon>
        <taxon>Comamonadaceae</taxon>
        <taxon>Comamonas</taxon>
    </lineage>
</organism>
<evidence type="ECO:0008006" key="4">
    <source>
        <dbReference type="Google" id="ProtNLM"/>
    </source>
</evidence>
<keyword evidence="3" id="KW-1185">Reference proteome</keyword>
<evidence type="ECO:0000313" key="3">
    <source>
        <dbReference type="Proteomes" id="UP001199260"/>
    </source>
</evidence>
<dbReference type="Proteomes" id="UP001199260">
    <property type="component" value="Unassembled WGS sequence"/>
</dbReference>
<sequence>MSAIPSTFWSRRNASGLGAASWCSALLCALSSSAWSASVDDPDGSDSSALSGWTLGYAPYTYHYSNAKKERDFEPDDERHKYVWLLNAEKKLDDHQVAGFAYFSNSFGQPSQYAYYGWQFQPLSSTPQLFLKLTGGVIHGYKYPYHRKIPLNNRNGWGITAIPAIGWNYNQHWGGQLNVLGKSALMFQLNYTMR</sequence>
<comment type="caution">
    <text evidence="2">The sequence shown here is derived from an EMBL/GenBank/DDBJ whole genome shotgun (WGS) entry which is preliminary data.</text>
</comment>
<dbReference type="RefSeq" id="WP_230780652.1">
    <property type="nucleotide sequence ID" value="NZ_JAJNCT010000034.1"/>
</dbReference>